<sequence>MQTGIWLYRLYDVAEEIDLNRVEQLLSVTLPTVRLRLAKIRAKSMQLANPPVAVELLEESLYLGPWQVNVQWSAKIFDLGVVSLVMRILMPGEVDLSLWTEMANFLYNSEEVEMHFERQLATVIHSLAPALHKPAASHNMVEDFTVYYFRRWNRDWDPVPLLLAETEKISNQARRDTLQHSFSYGPDDLTIITWDSALVYDAGGSTDIPDLLELGLAQLLELRYYDDLLSRELAQAYQDIEWAERRLGRLSQYRRIMKRLMELVVDITEIIDRIQNSLKVTEDIFYARVYSAALSIFRTRVWVESIERKINLLRETYSMLSEEIVTRRSMTLEVAIVLLFILEIIMGLFGHF</sequence>
<dbReference type="OrthoDB" id="180075at2"/>
<evidence type="ECO:0000313" key="3">
    <source>
        <dbReference type="Proteomes" id="UP000189933"/>
    </source>
</evidence>
<evidence type="ECO:0008006" key="4">
    <source>
        <dbReference type="Google" id="ProtNLM"/>
    </source>
</evidence>
<protein>
    <recommendedName>
        <fullName evidence="4">DUF155 domain-containing protein</fullName>
    </recommendedName>
</protein>
<keyword evidence="1" id="KW-0472">Membrane</keyword>
<organism evidence="2 3">
    <name type="scientific">Carboxydocella sporoproducens DSM 16521</name>
    <dbReference type="NCBI Taxonomy" id="1121270"/>
    <lineage>
        <taxon>Bacteria</taxon>
        <taxon>Bacillati</taxon>
        <taxon>Bacillota</taxon>
        <taxon>Clostridia</taxon>
        <taxon>Eubacteriales</taxon>
        <taxon>Clostridiales Family XVI. Incertae Sedis</taxon>
        <taxon>Carboxydocella</taxon>
    </lineage>
</organism>
<keyword evidence="3" id="KW-1185">Reference proteome</keyword>
<dbReference type="RefSeq" id="WP_078666427.1">
    <property type="nucleotide sequence ID" value="NZ_FUXM01000043.1"/>
</dbReference>
<dbReference type="AlphaFoldDB" id="A0A1T4S605"/>
<name>A0A1T4S605_9FIRM</name>
<dbReference type="EMBL" id="FUXM01000043">
    <property type="protein sequence ID" value="SKA23291.1"/>
    <property type="molecule type" value="Genomic_DNA"/>
</dbReference>
<accession>A0A1T4S605</accession>
<proteinExistence type="predicted"/>
<keyword evidence="1" id="KW-0812">Transmembrane</keyword>
<feature type="transmembrane region" description="Helical" evidence="1">
    <location>
        <begin position="330"/>
        <end position="349"/>
    </location>
</feature>
<dbReference type="Proteomes" id="UP000189933">
    <property type="component" value="Unassembled WGS sequence"/>
</dbReference>
<evidence type="ECO:0000256" key="1">
    <source>
        <dbReference type="SAM" id="Phobius"/>
    </source>
</evidence>
<keyword evidence="1" id="KW-1133">Transmembrane helix</keyword>
<gene>
    <name evidence="2" type="ORF">SAMN02745885_02440</name>
</gene>
<evidence type="ECO:0000313" key="2">
    <source>
        <dbReference type="EMBL" id="SKA23291.1"/>
    </source>
</evidence>
<reference evidence="3" key="1">
    <citation type="submission" date="2017-02" db="EMBL/GenBank/DDBJ databases">
        <authorList>
            <person name="Varghese N."/>
            <person name="Submissions S."/>
        </authorList>
    </citation>
    <scope>NUCLEOTIDE SEQUENCE [LARGE SCALE GENOMIC DNA]</scope>
    <source>
        <strain evidence="3">DSM 16521</strain>
    </source>
</reference>